<feature type="domain" description="Enoyl reductase (ER)" evidence="1">
    <location>
        <begin position="10"/>
        <end position="317"/>
    </location>
</feature>
<dbReference type="Pfam" id="PF13602">
    <property type="entry name" value="ADH_zinc_N_2"/>
    <property type="match status" value="1"/>
</dbReference>
<dbReference type="PANTHER" id="PTHR44013:SF1">
    <property type="entry name" value="ZINC-TYPE ALCOHOL DEHYDROGENASE-LIKE PROTEIN C16A3.02C"/>
    <property type="match status" value="1"/>
</dbReference>
<dbReference type="SUPFAM" id="SSF50129">
    <property type="entry name" value="GroES-like"/>
    <property type="match status" value="1"/>
</dbReference>
<organism evidence="2 3">
    <name type="scientific">Aquiflexum gelatinilyticum</name>
    <dbReference type="NCBI Taxonomy" id="2961943"/>
    <lineage>
        <taxon>Bacteria</taxon>
        <taxon>Pseudomonadati</taxon>
        <taxon>Bacteroidota</taxon>
        <taxon>Cytophagia</taxon>
        <taxon>Cytophagales</taxon>
        <taxon>Cyclobacteriaceae</taxon>
        <taxon>Aquiflexum</taxon>
    </lineage>
</organism>
<dbReference type="GO" id="GO:0016491">
    <property type="term" value="F:oxidoreductase activity"/>
    <property type="evidence" value="ECO:0007669"/>
    <property type="project" value="InterPro"/>
</dbReference>
<dbReference type="EMBL" id="JANSUY010000007">
    <property type="protein sequence ID" value="MCR9015578.1"/>
    <property type="molecule type" value="Genomic_DNA"/>
</dbReference>
<gene>
    <name evidence="2" type="ORF">NU887_11065</name>
</gene>
<dbReference type="CDD" id="cd08267">
    <property type="entry name" value="MDR1"/>
    <property type="match status" value="1"/>
</dbReference>
<dbReference type="SUPFAM" id="SSF51735">
    <property type="entry name" value="NAD(P)-binding Rossmann-fold domains"/>
    <property type="match status" value="1"/>
</dbReference>
<evidence type="ECO:0000313" key="3">
    <source>
        <dbReference type="Proteomes" id="UP001142175"/>
    </source>
</evidence>
<accession>A0A9X2P449</accession>
<dbReference type="PANTHER" id="PTHR44013">
    <property type="entry name" value="ZINC-TYPE ALCOHOL DEHYDROGENASE-LIKE PROTEIN C16A3.02C"/>
    <property type="match status" value="1"/>
</dbReference>
<dbReference type="RefSeq" id="WP_258423434.1">
    <property type="nucleotide sequence ID" value="NZ_JANSUY010000007.1"/>
</dbReference>
<dbReference type="Gene3D" id="3.90.180.10">
    <property type="entry name" value="Medium-chain alcohol dehydrogenases, catalytic domain"/>
    <property type="match status" value="1"/>
</dbReference>
<dbReference type="Gene3D" id="3.40.50.720">
    <property type="entry name" value="NAD(P)-binding Rossmann-like Domain"/>
    <property type="match status" value="1"/>
</dbReference>
<proteinExistence type="predicted"/>
<dbReference type="InterPro" id="IPR020843">
    <property type="entry name" value="ER"/>
</dbReference>
<protein>
    <submittedName>
        <fullName evidence="2">NAD(P)-dependent alcohol dehydrogenase</fullName>
    </submittedName>
</protein>
<evidence type="ECO:0000313" key="2">
    <source>
        <dbReference type="EMBL" id="MCR9015578.1"/>
    </source>
</evidence>
<dbReference type="AlphaFoldDB" id="A0A9X2P449"/>
<dbReference type="InterPro" id="IPR011032">
    <property type="entry name" value="GroES-like_sf"/>
</dbReference>
<dbReference type="Pfam" id="PF08240">
    <property type="entry name" value="ADH_N"/>
    <property type="match status" value="1"/>
</dbReference>
<evidence type="ECO:0000259" key="1">
    <source>
        <dbReference type="SMART" id="SM00829"/>
    </source>
</evidence>
<reference evidence="2" key="1">
    <citation type="submission" date="2022-08" db="EMBL/GenBank/DDBJ databases">
        <authorList>
            <person name="Zhang D."/>
        </authorList>
    </citation>
    <scope>NUCLEOTIDE SEQUENCE</scope>
    <source>
        <strain evidence="2">XJ19-11</strain>
    </source>
</reference>
<dbReference type="Proteomes" id="UP001142175">
    <property type="component" value="Unassembled WGS sequence"/>
</dbReference>
<dbReference type="InterPro" id="IPR013154">
    <property type="entry name" value="ADH-like_N"/>
</dbReference>
<comment type="caution">
    <text evidence="2">The sequence shown here is derived from an EMBL/GenBank/DDBJ whole genome shotgun (WGS) entry which is preliminary data.</text>
</comment>
<keyword evidence="3" id="KW-1185">Reference proteome</keyword>
<dbReference type="InterPro" id="IPR036291">
    <property type="entry name" value="NAD(P)-bd_dom_sf"/>
</dbReference>
<dbReference type="SMART" id="SM00829">
    <property type="entry name" value="PKS_ER"/>
    <property type="match status" value="1"/>
</dbReference>
<sequence>MKAAVYYQYGPPELIQVKEIPKPIPKHDEVLVRVHATTVNRTDCAILRAHPFIMRFFTGLTKPSNPVLGTDFAGMVEGLGKSVKGFRFGDRIFGFTDQGMSSQAEYLVCKTEKFISHMPKNISFQQAAASIEGAHYAINFINKVKLEVGQRAFVNGASGAIGSAMVQLLKYQGLHVTATCTYKNLGLISSLGVDKVIDYEKEDFTLIGETFDYVFDAVGKSSFGKCKPILKPKGIYISSELGPKNQNPILALVTPLMGGKQVKFPFPYDIKTSLALVKNMMEEGKFMPLIDREYSLNDISKAYAYVETGQKTGNVTINLF</sequence>
<name>A0A9X2P449_9BACT</name>
<dbReference type="InterPro" id="IPR052733">
    <property type="entry name" value="Chloroplast_QOR"/>
</dbReference>